<keyword evidence="3" id="KW-1185">Reference proteome</keyword>
<feature type="compositionally biased region" description="Polar residues" evidence="1">
    <location>
        <begin position="69"/>
        <end position="81"/>
    </location>
</feature>
<feature type="compositionally biased region" description="Basic and acidic residues" evidence="1">
    <location>
        <begin position="133"/>
        <end position="160"/>
    </location>
</feature>
<protein>
    <submittedName>
        <fullName evidence="2">Expressed protein</fullName>
    </submittedName>
</protein>
<feature type="region of interest" description="Disordered" evidence="1">
    <location>
        <begin position="48"/>
        <end position="175"/>
    </location>
</feature>
<dbReference type="eggNOG" id="ENOG502SEPV">
    <property type="taxonomic scope" value="Eukaryota"/>
</dbReference>
<reference evidence="2 3" key="1">
    <citation type="journal article" date="2005" name="Science">
        <title>The genome of the basidiomycetous yeast and human pathogen Cryptococcus neoformans.</title>
        <authorList>
            <person name="Loftus B.J."/>
            <person name="Fung E."/>
            <person name="Roncaglia P."/>
            <person name="Rowley D."/>
            <person name="Amedeo P."/>
            <person name="Bruno D."/>
            <person name="Vamathevan J."/>
            <person name="Miranda M."/>
            <person name="Anderson I.J."/>
            <person name="Fraser J.A."/>
            <person name="Allen J.E."/>
            <person name="Bosdet I.E."/>
            <person name="Brent M.R."/>
            <person name="Chiu R."/>
            <person name="Doering T.L."/>
            <person name="Donlin M.J."/>
            <person name="D'Souza C.A."/>
            <person name="Fox D.S."/>
            <person name="Grinberg V."/>
            <person name="Fu J."/>
            <person name="Fukushima M."/>
            <person name="Haas B.J."/>
            <person name="Huang J.C."/>
            <person name="Janbon G."/>
            <person name="Jones S.J."/>
            <person name="Koo H.L."/>
            <person name="Krzywinski M.I."/>
            <person name="Kwon-Chung J.K."/>
            <person name="Lengeler K.B."/>
            <person name="Maiti R."/>
            <person name="Marra M.A."/>
            <person name="Marra R.E."/>
            <person name="Mathewson C.A."/>
            <person name="Mitchell T.G."/>
            <person name="Pertea M."/>
            <person name="Riggs F.R."/>
            <person name="Salzberg S.L."/>
            <person name="Schein J.E."/>
            <person name="Shvartsbeyn A."/>
            <person name="Shin H."/>
            <person name="Shumway M."/>
            <person name="Specht C.A."/>
            <person name="Suh B.B."/>
            <person name="Tenney A."/>
            <person name="Utterback T.R."/>
            <person name="Wickes B.L."/>
            <person name="Wortman J.R."/>
            <person name="Wye N.H."/>
            <person name="Kronstad J.W."/>
            <person name="Lodge J.K."/>
            <person name="Heitman J."/>
            <person name="Davis R.W."/>
            <person name="Fraser C.M."/>
            <person name="Hyman R.W."/>
        </authorList>
    </citation>
    <scope>NUCLEOTIDE SEQUENCE [LARGE SCALE GENOMIC DNA]</scope>
    <source>
        <strain evidence="3">JEC21 / ATCC MYA-565</strain>
    </source>
</reference>
<dbReference type="Proteomes" id="UP000002149">
    <property type="component" value="Chromosome 7"/>
</dbReference>
<dbReference type="OrthoDB" id="21617at2759"/>
<dbReference type="RefSeq" id="XP_024513179.1">
    <property type="nucleotide sequence ID" value="XM_024657496.1"/>
</dbReference>
<feature type="compositionally biased region" description="Low complexity" evidence="1">
    <location>
        <begin position="54"/>
        <end position="66"/>
    </location>
</feature>
<dbReference type="InParanoid" id="Q5KEF2"/>
<dbReference type="VEuPathDB" id="FungiDB:CNG00710"/>
<proteinExistence type="predicted"/>
<feature type="compositionally biased region" description="Basic and acidic residues" evidence="1">
    <location>
        <begin position="104"/>
        <end position="115"/>
    </location>
</feature>
<dbReference type="HOGENOM" id="CLU_1731390_0_0_1"/>
<accession>Q5KEF2</accession>
<evidence type="ECO:0000313" key="3">
    <source>
        <dbReference type="Proteomes" id="UP000002149"/>
    </source>
</evidence>
<dbReference type="EMBL" id="AE017347">
    <property type="protein sequence ID" value="AAW44486.2"/>
    <property type="molecule type" value="Genomic_DNA"/>
</dbReference>
<dbReference type="KEGG" id="cne:CNG00710"/>
<organism evidence="2 3">
    <name type="scientific">Cryptococcus deneoformans (strain JEC21 / ATCC MYA-565)</name>
    <name type="common">Cryptococcus neoformans var. neoformans serotype D</name>
    <dbReference type="NCBI Taxonomy" id="214684"/>
    <lineage>
        <taxon>Eukaryota</taxon>
        <taxon>Fungi</taxon>
        <taxon>Dikarya</taxon>
        <taxon>Basidiomycota</taxon>
        <taxon>Agaricomycotina</taxon>
        <taxon>Tremellomycetes</taxon>
        <taxon>Tremellales</taxon>
        <taxon>Cryptococcaceae</taxon>
        <taxon>Cryptococcus</taxon>
        <taxon>Cryptococcus neoformans species complex</taxon>
    </lineage>
</organism>
<dbReference type="GeneID" id="3258897"/>
<dbReference type="PaxDb" id="214684-Q5KEF2"/>
<name>Q5KEF2_CRYD1</name>
<gene>
    <name evidence="2" type="ordered locus">CNG00710</name>
</gene>
<sequence>MLRNLFCPSMLMSCPSCIPVSISSRSPDMAFPDSADSVHSLLALLRSTQDDPSESQSQAFTSTSASRPGPNSITQNLSSRPIPSGAQLADLLTSLNARPPPRQPKIDSPGRRELIEPFGPVGLAGLSRSPSGRQEDGQRAYERDYGREVEEHYSGSRETEWQPQKPQPKERMREPGYGDMTFMRALPIITELLDDHNFKAELRKMKQDQDALERRLWAKGEKVKADHERTVKAEKDIAKIARQSITSEKVRQWNKTLANNLDAFYRQQCLPAIDGLAVRQRQRLKDLGVPGLGEDGGSGVSDEKVRQRIKRILEVLEAGLEE</sequence>
<evidence type="ECO:0000313" key="2">
    <source>
        <dbReference type="EMBL" id="AAW44486.2"/>
    </source>
</evidence>
<evidence type="ECO:0000256" key="1">
    <source>
        <dbReference type="SAM" id="MobiDB-lite"/>
    </source>
</evidence>
<dbReference type="AlphaFoldDB" id="Q5KEF2"/>